<dbReference type="EMBL" id="CP093344">
    <property type="protein sequence ID" value="WOG89062.1"/>
    <property type="molecule type" value="Genomic_DNA"/>
</dbReference>
<evidence type="ECO:0000313" key="5">
    <source>
        <dbReference type="Proteomes" id="UP000077755"/>
    </source>
</evidence>
<evidence type="ECO:0000256" key="1">
    <source>
        <dbReference type="ARBA" id="ARBA00023015"/>
    </source>
</evidence>
<protein>
    <submittedName>
        <fullName evidence="4">Uncharacterized protein</fullName>
    </submittedName>
</protein>
<dbReference type="AlphaFoldDB" id="A0AAF0WFN6"/>
<evidence type="ECO:0000256" key="3">
    <source>
        <dbReference type="PROSITE-ProRule" id="PRU01191"/>
    </source>
</evidence>
<dbReference type="InterPro" id="IPR005202">
    <property type="entry name" value="TF_GRAS"/>
</dbReference>
<dbReference type="OMA" id="YGDEAYS"/>
<organism evidence="4 5">
    <name type="scientific">Daucus carota subsp. sativus</name>
    <name type="common">Carrot</name>
    <dbReference type="NCBI Taxonomy" id="79200"/>
    <lineage>
        <taxon>Eukaryota</taxon>
        <taxon>Viridiplantae</taxon>
        <taxon>Streptophyta</taxon>
        <taxon>Embryophyta</taxon>
        <taxon>Tracheophyta</taxon>
        <taxon>Spermatophyta</taxon>
        <taxon>Magnoliopsida</taxon>
        <taxon>eudicotyledons</taxon>
        <taxon>Gunneridae</taxon>
        <taxon>Pentapetalae</taxon>
        <taxon>asterids</taxon>
        <taxon>campanulids</taxon>
        <taxon>Apiales</taxon>
        <taxon>Apiaceae</taxon>
        <taxon>Apioideae</taxon>
        <taxon>Scandiceae</taxon>
        <taxon>Daucinae</taxon>
        <taxon>Daucus</taxon>
        <taxon>Daucus sect. Daucus</taxon>
    </lineage>
</organism>
<accession>A0AAF0WFN6</accession>
<comment type="similarity">
    <text evidence="3">Belongs to the GRAS family.</text>
</comment>
<name>A0AAF0WFN6_DAUCS</name>
<feature type="region of interest" description="SAW" evidence="3">
    <location>
        <begin position="444"/>
        <end position="517"/>
    </location>
</feature>
<proteinExistence type="inferred from homology"/>
<gene>
    <name evidence="4" type="ORF">DCAR_0208298</name>
</gene>
<sequence>MQQGELLEVTWPYNTGNFSFDGVELYGLDMCNNFGSLDFSPSFLSATPDYSSEISSPDQYLSSGPSDGSHNCLEFRHQLPKLEESQMIGNSETGVIFDEVSCLSELMELENSYYSKEVLSDNKDYSLEVPSAQLSICFPQEDVEIDIQLSICYLIQAYGEAIENGQVDLVDAIVKRFEEKADPTGETYQRLVYYFVQSLEKHMDYLRQESFKIFKPAFLALYQIFPYGRFAHFLANSEILNAMPQDAEMTIVDFDIGEGLQWPSLFEFLGRKKHPCLVKLILIRWDEDNNNASTCLWKFEETKRQLYEHARCCNLKLEIVEMSMEELTEETKTKRSEWITFNCMTNLPHMGRSRSTKSVIEFLKIAKGSINCDGSTKSGIITFGDGLMEERKNDCSGFGSFLEARMLHLHALLESMDLHLPFQLIEARLAMECLFVAPYMSSFACLQNWEEISFGVDGFSMLGLEGKRLSQDSIAEGQELLGERGMSGYWIKNQGENENEIVLGYKGNTLVKVSCWK</sequence>
<keyword evidence="5" id="KW-1185">Reference proteome</keyword>
<dbReference type="PANTHER" id="PTHR31636">
    <property type="entry name" value="OSJNBA0084A10.13 PROTEIN-RELATED"/>
    <property type="match status" value="1"/>
</dbReference>
<dbReference type="PROSITE" id="PS50985">
    <property type="entry name" value="GRAS"/>
    <property type="match status" value="1"/>
</dbReference>
<dbReference type="Proteomes" id="UP000077755">
    <property type="component" value="Chromosome 2"/>
</dbReference>
<evidence type="ECO:0000313" key="4">
    <source>
        <dbReference type="EMBL" id="WOG89062.1"/>
    </source>
</evidence>
<comment type="caution">
    <text evidence="3">Lacks conserved residue(s) required for the propagation of feature annotation.</text>
</comment>
<dbReference type="Pfam" id="PF03514">
    <property type="entry name" value="GRAS"/>
    <property type="match status" value="1"/>
</dbReference>
<keyword evidence="2" id="KW-0804">Transcription</keyword>
<reference evidence="4" key="2">
    <citation type="submission" date="2022-03" db="EMBL/GenBank/DDBJ databases">
        <title>Draft title - Genomic analysis of global carrot germplasm unveils the trajectory of domestication and the origin of high carotenoid orange carrot.</title>
        <authorList>
            <person name="Iorizzo M."/>
            <person name="Ellison S."/>
            <person name="Senalik D."/>
            <person name="Macko-Podgorni A."/>
            <person name="Grzebelus D."/>
            <person name="Bostan H."/>
            <person name="Rolling W."/>
            <person name="Curaba J."/>
            <person name="Simon P."/>
        </authorList>
    </citation>
    <scope>NUCLEOTIDE SEQUENCE</scope>
    <source>
        <tissue evidence="4">Leaf</tissue>
    </source>
</reference>
<evidence type="ECO:0000256" key="2">
    <source>
        <dbReference type="ARBA" id="ARBA00023163"/>
    </source>
</evidence>
<keyword evidence="1" id="KW-0805">Transcription regulation</keyword>
<reference evidence="4" key="1">
    <citation type="journal article" date="2016" name="Nat. Genet.">
        <title>A high-quality carrot genome assembly provides new insights into carotenoid accumulation and asterid genome evolution.</title>
        <authorList>
            <person name="Iorizzo M."/>
            <person name="Ellison S."/>
            <person name="Senalik D."/>
            <person name="Zeng P."/>
            <person name="Satapoomin P."/>
            <person name="Huang J."/>
            <person name="Bowman M."/>
            <person name="Iovene M."/>
            <person name="Sanseverino W."/>
            <person name="Cavagnaro P."/>
            <person name="Yildiz M."/>
            <person name="Macko-Podgorni A."/>
            <person name="Moranska E."/>
            <person name="Grzebelus E."/>
            <person name="Grzebelus D."/>
            <person name="Ashrafi H."/>
            <person name="Zheng Z."/>
            <person name="Cheng S."/>
            <person name="Spooner D."/>
            <person name="Van Deynze A."/>
            <person name="Simon P."/>
        </authorList>
    </citation>
    <scope>NUCLEOTIDE SEQUENCE</scope>
    <source>
        <tissue evidence="4">Leaf</tissue>
    </source>
</reference>